<dbReference type="STRING" id="1123265.GCA_000686625_01775"/>
<dbReference type="Proteomes" id="UP000308196">
    <property type="component" value="Chromosome"/>
</dbReference>
<accession>A0A4U9UWG2</accession>
<dbReference type="SUPFAM" id="SSF51206">
    <property type="entry name" value="cAMP-binding domain-like"/>
    <property type="match status" value="1"/>
</dbReference>
<dbReference type="PROSITE" id="PS50042">
    <property type="entry name" value="CNMP_BINDING_3"/>
    <property type="match status" value="1"/>
</dbReference>
<name>A0A4U9UWG2_9SPHI</name>
<protein>
    <submittedName>
        <fullName evidence="2">Cyclic nucleotide-binding domain</fullName>
    </submittedName>
</protein>
<evidence type="ECO:0000259" key="1">
    <source>
        <dbReference type="PROSITE" id="PS50042"/>
    </source>
</evidence>
<dbReference type="InterPro" id="IPR014710">
    <property type="entry name" value="RmlC-like_jellyroll"/>
</dbReference>
<evidence type="ECO:0000313" key="2">
    <source>
        <dbReference type="EMBL" id="VTR34494.1"/>
    </source>
</evidence>
<reference evidence="2 3" key="1">
    <citation type="submission" date="2019-05" db="EMBL/GenBank/DDBJ databases">
        <authorList>
            <consortium name="Pathogen Informatics"/>
        </authorList>
    </citation>
    <scope>NUCLEOTIDE SEQUENCE [LARGE SCALE GENOMIC DNA]</scope>
    <source>
        <strain evidence="2 3">NCTC11429</strain>
    </source>
</reference>
<dbReference type="EMBL" id="LR590484">
    <property type="protein sequence ID" value="VTR34494.1"/>
    <property type="molecule type" value="Genomic_DNA"/>
</dbReference>
<dbReference type="Gene3D" id="2.60.120.10">
    <property type="entry name" value="Jelly Rolls"/>
    <property type="match status" value="1"/>
</dbReference>
<dbReference type="InterPro" id="IPR018490">
    <property type="entry name" value="cNMP-bd_dom_sf"/>
</dbReference>
<evidence type="ECO:0000313" key="3">
    <source>
        <dbReference type="Proteomes" id="UP000308196"/>
    </source>
</evidence>
<dbReference type="RefSeq" id="WP_028069268.1">
    <property type="nucleotide sequence ID" value="NZ_JBPFQZ010000010.1"/>
</dbReference>
<dbReference type="GeneID" id="78462107"/>
<sequence length="205" mass="23427">MVPEALFKQVCTFAGEQGIFFTPEEFLIIREHTVHAVLPAHTVLMEQGKRVDTLYFLNRGIARLYRVHNEVDHTLGIVSTNYFLSTPLFIQSEDPSTCSLESLSEIDVLIWDKASVLFLKNTIPKMQEMELAIMVKLLNWLQENQINAICMTAEERYIHLMDTQPLVIQQVALKYIASLLGIHQDSLSRIRKNISQKPGMAAGRR</sequence>
<proteinExistence type="predicted"/>
<dbReference type="AlphaFoldDB" id="A0A4U9UWG2"/>
<dbReference type="KEGG" id="stha:NCTC11429_01338"/>
<dbReference type="Pfam" id="PF00027">
    <property type="entry name" value="cNMP_binding"/>
    <property type="match status" value="1"/>
</dbReference>
<dbReference type="InterPro" id="IPR000595">
    <property type="entry name" value="cNMP-bd_dom"/>
</dbReference>
<gene>
    <name evidence="2" type="ORF">NCTC11429_01338</name>
</gene>
<feature type="domain" description="Cyclic nucleotide-binding" evidence="1">
    <location>
        <begin position="38"/>
        <end position="115"/>
    </location>
</feature>
<organism evidence="2 3">
    <name type="scientific">Sphingobacterium thalpophilum</name>
    <dbReference type="NCBI Taxonomy" id="259"/>
    <lineage>
        <taxon>Bacteria</taxon>
        <taxon>Pseudomonadati</taxon>
        <taxon>Bacteroidota</taxon>
        <taxon>Sphingobacteriia</taxon>
        <taxon>Sphingobacteriales</taxon>
        <taxon>Sphingobacteriaceae</taxon>
        <taxon>Sphingobacterium</taxon>
    </lineage>
</organism>